<accession>A0A1M5S3U4</accession>
<feature type="domain" description="Histidine kinase" evidence="15">
    <location>
        <begin position="89"/>
        <end position="293"/>
    </location>
</feature>
<dbReference type="EMBL" id="FQXM01000004">
    <property type="protein sequence ID" value="SHH33115.1"/>
    <property type="molecule type" value="Genomic_DNA"/>
</dbReference>
<keyword evidence="17" id="KW-1185">Reference proteome</keyword>
<keyword evidence="9 16" id="KW-0418">Kinase</keyword>
<evidence type="ECO:0000259" key="15">
    <source>
        <dbReference type="PROSITE" id="PS50109"/>
    </source>
</evidence>
<evidence type="ECO:0000256" key="9">
    <source>
        <dbReference type="ARBA" id="ARBA00022777"/>
    </source>
</evidence>
<evidence type="ECO:0000313" key="17">
    <source>
        <dbReference type="Proteomes" id="UP000184447"/>
    </source>
</evidence>
<dbReference type="PANTHER" id="PTHR45528:SF1">
    <property type="entry name" value="SENSOR HISTIDINE KINASE CPXA"/>
    <property type="match status" value="1"/>
</dbReference>
<dbReference type="GO" id="GO:0000155">
    <property type="term" value="F:phosphorelay sensor kinase activity"/>
    <property type="evidence" value="ECO:0007669"/>
    <property type="project" value="InterPro"/>
</dbReference>
<dbReference type="AlphaFoldDB" id="A0A1M5S3U4"/>
<evidence type="ECO:0000256" key="13">
    <source>
        <dbReference type="ARBA" id="ARBA00023136"/>
    </source>
</evidence>
<sequence length="299" mass="34398">MLWFVLVVVLLIIGIIVLLTYIRLLKKDIKYITSQIKSSKGDFTSIKVSSLDKTLDDLALQINKSYDLCNIKNIKIINDEKELRGRIANISHDLRTPLTSIMGYLELLREEDLSGEEKKEYFDIITKRTKVLQNLINSFYDLSRIQSNENKLNLKSLNLTTLLSENLVSFFNEFKEKGIEPNIYIEEDLPNIISDESSVSRIFSNLLNNIIKHGEQEVYIELKKDGNTIISQFTNATSNLNEEDIELIFNSFYTKNPTRNDENTGLGLYIVKTLVEKLGNKVEANLKDGKLSIIIYWCI</sequence>
<dbReference type="EC" id="2.7.13.3" evidence="3"/>
<comment type="subcellular location">
    <subcellularLocation>
        <location evidence="2">Cell membrane</location>
        <topology evidence="2">Multi-pass membrane protein</topology>
    </subcellularLocation>
</comment>
<dbReference type="SUPFAM" id="SSF55874">
    <property type="entry name" value="ATPase domain of HSP90 chaperone/DNA topoisomerase II/histidine kinase"/>
    <property type="match status" value="1"/>
</dbReference>
<feature type="transmembrane region" description="Helical" evidence="14">
    <location>
        <begin position="6"/>
        <end position="25"/>
    </location>
</feature>
<gene>
    <name evidence="16" type="ORF">SAMN02745207_00739</name>
</gene>
<comment type="catalytic activity">
    <reaction evidence="1">
        <text>ATP + protein L-histidine = ADP + protein N-phospho-L-histidine.</text>
        <dbReference type="EC" id="2.7.13.3"/>
    </reaction>
</comment>
<keyword evidence="13 14" id="KW-0472">Membrane</keyword>
<dbReference type="InterPro" id="IPR008358">
    <property type="entry name" value="Sig_transdc_His_kin/Pase_MprB"/>
</dbReference>
<proteinExistence type="predicted"/>
<keyword evidence="10" id="KW-0067">ATP-binding</keyword>
<evidence type="ECO:0000256" key="10">
    <source>
        <dbReference type="ARBA" id="ARBA00022840"/>
    </source>
</evidence>
<evidence type="ECO:0000313" key="16">
    <source>
        <dbReference type="EMBL" id="SHH33115.1"/>
    </source>
</evidence>
<dbReference type="Pfam" id="PF02518">
    <property type="entry name" value="HATPase_c"/>
    <property type="match status" value="1"/>
</dbReference>
<dbReference type="InterPro" id="IPR036097">
    <property type="entry name" value="HisK_dim/P_sf"/>
</dbReference>
<dbReference type="Gene3D" id="1.10.287.130">
    <property type="match status" value="1"/>
</dbReference>
<dbReference type="PROSITE" id="PS50109">
    <property type="entry name" value="HIS_KIN"/>
    <property type="match status" value="1"/>
</dbReference>
<dbReference type="PRINTS" id="PR01780">
    <property type="entry name" value="LANTIREGPROT"/>
</dbReference>
<dbReference type="SMART" id="SM00388">
    <property type="entry name" value="HisKA"/>
    <property type="match status" value="1"/>
</dbReference>
<dbReference type="FunFam" id="1.10.287.130:FF:000001">
    <property type="entry name" value="Two-component sensor histidine kinase"/>
    <property type="match status" value="1"/>
</dbReference>
<dbReference type="PANTHER" id="PTHR45528">
    <property type="entry name" value="SENSOR HISTIDINE KINASE CPXA"/>
    <property type="match status" value="1"/>
</dbReference>
<dbReference type="Pfam" id="PF00512">
    <property type="entry name" value="HisKA"/>
    <property type="match status" value="1"/>
</dbReference>
<keyword evidence="7 14" id="KW-0812">Transmembrane</keyword>
<evidence type="ECO:0000256" key="4">
    <source>
        <dbReference type="ARBA" id="ARBA00022475"/>
    </source>
</evidence>
<evidence type="ECO:0000256" key="12">
    <source>
        <dbReference type="ARBA" id="ARBA00023012"/>
    </source>
</evidence>
<dbReference type="InterPro" id="IPR003594">
    <property type="entry name" value="HATPase_dom"/>
</dbReference>
<dbReference type="CDD" id="cd00082">
    <property type="entry name" value="HisKA"/>
    <property type="match status" value="1"/>
</dbReference>
<evidence type="ECO:0000256" key="11">
    <source>
        <dbReference type="ARBA" id="ARBA00022989"/>
    </source>
</evidence>
<keyword evidence="6" id="KW-0808">Transferase</keyword>
<dbReference type="RefSeq" id="WP_073337093.1">
    <property type="nucleotide sequence ID" value="NZ_FQXM01000004.1"/>
</dbReference>
<evidence type="ECO:0000256" key="7">
    <source>
        <dbReference type="ARBA" id="ARBA00022692"/>
    </source>
</evidence>
<evidence type="ECO:0000256" key="1">
    <source>
        <dbReference type="ARBA" id="ARBA00000085"/>
    </source>
</evidence>
<dbReference type="STRING" id="1121316.SAMN02745207_00739"/>
<dbReference type="GO" id="GO:0005524">
    <property type="term" value="F:ATP binding"/>
    <property type="evidence" value="ECO:0007669"/>
    <property type="project" value="UniProtKB-KW"/>
</dbReference>
<keyword evidence="4" id="KW-1003">Cell membrane</keyword>
<keyword evidence="5" id="KW-0597">Phosphoprotein</keyword>
<evidence type="ECO:0000256" key="8">
    <source>
        <dbReference type="ARBA" id="ARBA00022741"/>
    </source>
</evidence>
<dbReference type="InterPro" id="IPR003661">
    <property type="entry name" value="HisK_dim/P_dom"/>
</dbReference>
<evidence type="ECO:0000256" key="2">
    <source>
        <dbReference type="ARBA" id="ARBA00004651"/>
    </source>
</evidence>
<dbReference type="Gene3D" id="3.30.565.10">
    <property type="entry name" value="Histidine kinase-like ATPase, C-terminal domain"/>
    <property type="match status" value="1"/>
</dbReference>
<keyword evidence="8" id="KW-0547">Nucleotide-binding</keyword>
<dbReference type="InterPro" id="IPR005467">
    <property type="entry name" value="His_kinase_dom"/>
</dbReference>
<dbReference type="SUPFAM" id="SSF47384">
    <property type="entry name" value="Homodimeric domain of signal transducing histidine kinase"/>
    <property type="match status" value="1"/>
</dbReference>
<keyword evidence="12" id="KW-0902">Two-component regulatory system</keyword>
<reference evidence="16 17" key="1">
    <citation type="submission" date="2016-11" db="EMBL/GenBank/DDBJ databases">
        <authorList>
            <person name="Jaros S."/>
            <person name="Januszkiewicz K."/>
            <person name="Wedrychowicz H."/>
        </authorList>
    </citation>
    <scope>NUCLEOTIDE SEQUENCE [LARGE SCALE GENOMIC DNA]</scope>
    <source>
        <strain evidence="16 17">DSM 8605</strain>
    </source>
</reference>
<dbReference type="GO" id="GO:0005886">
    <property type="term" value="C:plasma membrane"/>
    <property type="evidence" value="ECO:0007669"/>
    <property type="project" value="UniProtKB-SubCell"/>
</dbReference>
<protein>
    <recommendedName>
        <fullName evidence="3">histidine kinase</fullName>
        <ecNumber evidence="3">2.7.13.3</ecNumber>
    </recommendedName>
</protein>
<dbReference type="Proteomes" id="UP000184447">
    <property type="component" value="Unassembled WGS sequence"/>
</dbReference>
<organism evidence="16 17">
    <name type="scientific">Clostridium grantii DSM 8605</name>
    <dbReference type="NCBI Taxonomy" id="1121316"/>
    <lineage>
        <taxon>Bacteria</taxon>
        <taxon>Bacillati</taxon>
        <taxon>Bacillota</taxon>
        <taxon>Clostridia</taxon>
        <taxon>Eubacteriales</taxon>
        <taxon>Clostridiaceae</taxon>
        <taxon>Clostridium</taxon>
    </lineage>
</organism>
<name>A0A1M5S3U4_9CLOT</name>
<evidence type="ECO:0000256" key="5">
    <source>
        <dbReference type="ARBA" id="ARBA00022553"/>
    </source>
</evidence>
<dbReference type="SMART" id="SM00387">
    <property type="entry name" value="HATPase_c"/>
    <property type="match status" value="1"/>
</dbReference>
<evidence type="ECO:0000256" key="3">
    <source>
        <dbReference type="ARBA" id="ARBA00012438"/>
    </source>
</evidence>
<dbReference type="InterPro" id="IPR050398">
    <property type="entry name" value="HssS/ArlS-like"/>
</dbReference>
<keyword evidence="11 14" id="KW-1133">Transmembrane helix</keyword>
<evidence type="ECO:0000256" key="6">
    <source>
        <dbReference type="ARBA" id="ARBA00022679"/>
    </source>
</evidence>
<dbReference type="InterPro" id="IPR036890">
    <property type="entry name" value="HATPase_C_sf"/>
</dbReference>
<dbReference type="OrthoDB" id="9792991at2"/>
<evidence type="ECO:0000256" key="14">
    <source>
        <dbReference type="SAM" id="Phobius"/>
    </source>
</evidence>